<evidence type="ECO:0000313" key="1">
    <source>
        <dbReference type="EMBL" id="KAH8489939.1"/>
    </source>
</evidence>
<protein>
    <submittedName>
        <fullName evidence="1">Uncharacterized protein</fullName>
    </submittedName>
</protein>
<proteinExistence type="predicted"/>
<accession>A0A8T2X8Q2</accession>
<sequence length="102" mass="11429">MQGSPLNYLAKNMLGFYGAIVAVLFPARNQWQGCEEWPSFKLSGCKEQQGIEGIKILKAACCASRFYRPSLNIHPNEASMRFKGIHRMSAIHRVDINLASQS</sequence>
<evidence type="ECO:0000313" key="2">
    <source>
        <dbReference type="Proteomes" id="UP000807159"/>
    </source>
</evidence>
<keyword evidence="2" id="KW-1185">Reference proteome</keyword>
<comment type="caution">
    <text evidence="1">The sequence shown here is derived from an EMBL/GenBank/DDBJ whole genome shotgun (WGS) entry which is preliminary data.</text>
</comment>
<dbReference type="EMBL" id="JACEGQ020000014">
    <property type="protein sequence ID" value="KAH8489939.1"/>
    <property type="molecule type" value="Genomic_DNA"/>
</dbReference>
<dbReference type="AlphaFoldDB" id="A0A8T2X8Q2"/>
<reference evidence="1" key="1">
    <citation type="journal article" date="2021" name="J. Hered.">
        <title>Genome Assembly of Salicaceae Populus deltoides (Eastern Cottonwood) I-69 Based on Nanopore Sequencing and Hi-C Technologies.</title>
        <authorList>
            <person name="Bai S."/>
            <person name="Wu H."/>
            <person name="Zhang J."/>
            <person name="Pan Z."/>
            <person name="Zhao W."/>
            <person name="Li Z."/>
            <person name="Tong C."/>
        </authorList>
    </citation>
    <scope>NUCLEOTIDE SEQUENCE</scope>
    <source>
        <tissue evidence="1">Leaf</tissue>
    </source>
</reference>
<gene>
    <name evidence="1" type="ORF">H0E87_025234</name>
</gene>
<name>A0A8T2X8Q2_POPDE</name>
<dbReference type="Proteomes" id="UP000807159">
    <property type="component" value="Chromosome 14"/>
</dbReference>
<organism evidence="1 2">
    <name type="scientific">Populus deltoides</name>
    <name type="common">Eastern poplar</name>
    <name type="synonym">Eastern cottonwood</name>
    <dbReference type="NCBI Taxonomy" id="3696"/>
    <lineage>
        <taxon>Eukaryota</taxon>
        <taxon>Viridiplantae</taxon>
        <taxon>Streptophyta</taxon>
        <taxon>Embryophyta</taxon>
        <taxon>Tracheophyta</taxon>
        <taxon>Spermatophyta</taxon>
        <taxon>Magnoliopsida</taxon>
        <taxon>eudicotyledons</taxon>
        <taxon>Gunneridae</taxon>
        <taxon>Pentapetalae</taxon>
        <taxon>rosids</taxon>
        <taxon>fabids</taxon>
        <taxon>Malpighiales</taxon>
        <taxon>Salicaceae</taxon>
        <taxon>Saliceae</taxon>
        <taxon>Populus</taxon>
    </lineage>
</organism>